<dbReference type="Proteomes" id="UP000295499">
    <property type="component" value="Unassembled WGS sequence"/>
</dbReference>
<keyword evidence="5" id="KW-0998">Cell outer membrane</keyword>
<dbReference type="OrthoDB" id="5694214at2"/>
<reference evidence="8 9" key="1">
    <citation type="submission" date="2019-03" db="EMBL/GenBank/DDBJ databases">
        <title>Genomic Encyclopedia of Archaeal and Bacterial Type Strains, Phase II (KMG-II): from individual species to whole genera.</title>
        <authorList>
            <person name="Goeker M."/>
        </authorList>
    </citation>
    <scope>NUCLEOTIDE SEQUENCE [LARGE SCALE GENOMIC DNA]</scope>
    <source>
        <strain evidence="8 9">DSM 19034</strain>
    </source>
</reference>
<keyword evidence="9" id="KW-1185">Reference proteome</keyword>
<dbReference type="InterPro" id="IPR033985">
    <property type="entry name" value="SusD-like_N"/>
</dbReference>
<evidence type="ECO:0000256" key="5">
    <source>
        <dbReference type="ARBA" id="ARBA00023237"/>
    </source>
</evidence>
<evidence type="ECO:0000259" key="7">
    <source>
        <dbReference type="Pfam" id="PF14322"/>
    </source>
</evidence>
<dbReference type="PROSITE" id="PS51257">
    <property type="entry name" value="PROKAR_LIPOPROTEIN"/>
    <property type="match status" value="1"/>
</dbReference>
<feature type="domain" description="SusD-like N-terminal" evidence="7">
    <location>
        <begin position="24"/>
        <end position="225"/>
    </location>
</feature>
<keyword evidence="4" id="KW-0472">Membrane</keyword>
<dbReference type="RefSeq" id="WP_133551436.1">
    <property type="nucleotide sequence ID" value="NZ_SNWM01000001.1"/>
</dbReference>
<dbReference type="Pfam" id="PF07980">
    <property type="entry name" value="SusD_RagB"/>
    <property type="match status" value="1"/>
</dbReference>
<evidence type="ECO:0000313" key="9">
    <source>
        <dbReference type="Proteomes" id="UP000295499"/>
    </source>
</evidence>
<accession>A0A4R6INT6</accession>
<comment type="subcellular location">
    <subcellularLocation>
        <location evidence="1">Cell outer membrane</location>
    </subcellularLocation>
</comment>
<evidence type="ECO:0000256" key="3">
    <source>
        <dbReference type="ARBA" id="ARBA00022729"/>
    </source>
</evidence>
<dbReference type="GO" id="GO:0009279">
    <property type="term" value="C:cell outer membrane"/>
    <property type="evidence" value="ECO:0007669"/>
    <property type="project" value="UniProtKB-SubCell"/>
</dbReference>
<proteinExistence type="inferred from homology"/>
<keyword evidence="3" id="KW-0732">Signal</keyword>
<evidence type="ECO:0000313" key="8">
    <source>
        <dbReference type="EMBL" id="TDO23893.1"/>
    </source>
</evidence>
<sequence>MKKLIFLSFIAVTALSLYSCKKSFLDEKSDSNYSPASTFKNVAGLEAGIAGLQASVREQYTMQVTQSLLCIFQVGTDVAIGGQENGESIPYHNYSILGSQDAAAVSYWTWAYKVITNSNEILRGSSDPTAVLTEAQRKLYTAEARFYRAYAYNFLVTLWGEVPLIDKPLDAPKTDFTRTPLADLNKFINDDLIYATANLPAIDAVSKPGRISKEAAQQLFSEVYLRQGKNDLAEQQSQAIISSNKFSLVEARYGVKKAEAGDAFADMFIYGNQRRRQGNTEAIWVQELEYNIAGGASSLDQHRRVWVPFYSNVAGMVICDSLGGRGIGRLRLSPWVIKNLYKTADMRNSKYNLHREFYYNDPKSANFGKKVVPAAADTLYKIVPFTTKWNHFIDTDVTGNGSFKDLIMMRLGETYLLLAEAQFKQGNLNGAAASINKLRTRANAAQVTAADITLDFILDERVRELIGEENRRMTLVRTGTLLSRVQKLNFLENSTIKPFNMLLPIPQTEINLNKDAVLTQNPGY</sequence>
<feature type="domain" description="RagB/SusD" evidence="6">
    <location>
        <begin position="387"/>
        <end position="524"/>
    </location>
</feature>
<dbReference type="InterPro" id="IPR011990">
    <property type="entry name" value="TPR-like_helical_dom_sf"/>
</dbReference>
<gene>
    <name evidence="8" type="ORF">CLV32_0179</name>
</gene>
<dbReference type="Pfam" id="PF14322">
    <property type="entry name" value="SusD-like_3"/>
    <property type="match status" value="1"/>
</dbReference>
<dbReference type="Gene3D" id="1.25.40.390">
    <property type="match status" value="1"/>
</dbReference>
<evidence type="ECO:0000256" key="4">
    <source>
        <dbReference type="ARBA" id="ARBA00023136"/>
    </source>
</evidence>
<dbReference type="InterPro" id="IPR012944">
    <property type="entry name" value="SusD_RagB_dom"/>
</dbReference>
<comment type="similarity">
    <text evidence="2">Belongs to the SusD family.</text>
</comment>
<protein>
    <submittedName>
        <fullName evidence="8">Putative outer membrane starch-binding protein</fullName>
    </submittedName>
</protein>
<evidence type="ECO:0000256" key="2">
    <source>
        <dbReference type="ARBA" id="ARBA00006275"/>
    </source>
</evidence>
<dbReference type="EMBL" id="SNWM01000001">
    <property type="protein sequence ID" value="TDO23893.1"/>
    <property type="molecule type" value="Genomic_DNA"/>
</dbReference>
<dbReference type="SUPFAM" id="SSF48452">
    <property type="entry name" value="TPR-like"/>
    <property type="match status" value="1"/>
</dbReference>
<organism evidence="8 9">
    <name type="scientific">Pedobacter duraquae</name>
    <dbReference type="NCBI Taxonomy" id="425511"/>
    <lineage>
        <taxon>Bacteria</taxon>
        <taxon>Pseudomonadati</taxon>
        <taxon>Bacteroidota</taxon>
        <taxon>Sphingobacteriia</taxon>
        <taxon>Sphingobacteriales</taxon>
        <taxon>Sphingobacteriaceae</taxon>
        <taxon>Pedobacter</taxon>
    </lineage>
</organism>
<name>A0A4R6INT6_9SPHI</name>
<comment type="caution">
    <text evidence="8">The sequence shown here is derived from an EMBL/GenBank/DDBJ whole genome shotgun (WGS) entry which is preliminary data.</text>
</comment>
<evidence type="ECO:0000256" key="1">
    <source>
        <dbReference type="ARBA" id="ARBA00004442"/>
    </source>
</evidence>
<dbReference type="AlphaFoldDB" id="A0A4R6INT6"/>
<evidence type="ECO:0000259" key="6">
    <source>
        <dbReference type="Pfam" id="PF07980"/>
    </source>
</evidence>